<dbReference type="STRING" id="1121457.SAMN02745161_0337"/>
<dbReference type="GO" id="GO:0043190">
    <property type="term" value="C:ATP-binding cassette (ABC) transporter complex"/>
    <property type="evidence" value="ECO:0007669"/>
    <property type="project" value="InterPro"/>
</dbReference>
<dbReference type="InterPro" id="IPR035906">
    <property type="entry name" value="MetI-like_sf"/>
</dbReference>
<protein>
    <submittedName>
        <fullName evidence="11">Amino acid ABC transporter membrane protein 1, PAAT family (TC 3.A.1.3.-)</fullName>
    </submittedName>
</protein>
<feature type="transmembrane region" description="Helical" evidence="9">
    <location>
        <begin position="201"/>
        <end position="219"/>
    </location>
</feature>
<dbReference type="Gene3D" id="1.10.3720.10">
    <property type="entry name" value="MetI-like"/>
    <property type="match status" value="1"/>
</dbReference>
<keyword evidence="8 9" id="KW-0472">Membrane</keyword>
<accession>A0A1N6DN57</accession>
<dbReference type="InterPro" id="IPR000515">
    <property type="entry name" value="MetI-like"/>
</dbReference>
<dbReference type="Proteomes" id="UP000184694">
    <property type="component" value="Unassembled WGS sequence"/>
</dbReference>
<evidence type="ECO:0000256" key="6">
    <source>
        <dbReference type="ARBA" id="ARBA00022970"/>
    </source>
</evidence>
<dbReference type="RefSeq" id="WP_084539282.1">
    <property type="nucleotide sequence ID" value="NZ_FSRG01000003.1"/>
</dbReference>
<dbReference type="PROSITE" id="PS50928">
    <property type="entry name" value="ABC_TM1"/>
    <property type="match status" value="1"/>
</dbReference>
<feature type="transmembrane region" description="Helical" evidence="9">
    <location>
        <begin position="329"/>
        <end position="352"/>
    </location>
</feature>
<proteinExistence type="inferred from homology"/>
<name>A0A1N6DN57_9BACT</name>
<evidence type="ECO:0000256" key="4">
    <source>
        <dbReference type="ARBA" id="ARBA00022475"/>
    </source>
</evidence>
<dbReference type="GO" id="GO:0022857">
    <property type="term" value="F:transmembrane transporter activity"/>
    <property type="evidence" value="ECO:0007669"/>
    <property type="project" value="InterPro"/>
</dbReference>
<gene>
    <name evidence="11" type="ORF">SAMN02745161_0337</name>
</gene>
<dbReference type="AlphaFoldDB" id="A0A1N6DN57"/>
<keyword evidence="4" id="KW-1003">Cell membrane</keyword>
<organism evidence="11 12">
    <name type="scientific">Halodesulfovibrio marinisediminis DSM 17456</name>
    <dbReference type="NCBI Taxonomy" id="1121457"/>
    <lineage>
        <taxon>Bacteria</taxon>
        <taxon>Pseudomonadati</taxon>
        <taxon>Thermodesulfobacteriota</taxon>
        <taxon>Desulfovibrionia</taxon>
        <taxon>Desulfovibrionales</taxon>
        <taxon>Desulfovibrionaceae</taxon>
        <taxon>Halodesulfovibrio</taxon>
    </lineage>
</organism>
<keyword evidence="7 9" id="KW-1133">Transmembrane helix</keyword>
<evidence type="ECO:0000313" key="12">
    <source>
        <dbReference type="Proteomes" id="UP000184694"/>
    </source>
</evidence>
<keyword evidence="12" id="KW-1185">Reference proteome</keyword>
<feature type="transmembrane region" description="Helical" evidence="9">
    <location>
        <begin position="430"/>
        <end position="451"/>
    </location>
</feature>
<comment type="similarity">
    <text evidence="2">Belongs to the binding-protein-dependent transport system permease family. HisMQ subfamily.</text>
</comment>
<evidence type="ECO:0000256" key="8">
    <source>
        <dbReference type="ARBA" id="ARBA00023136"/>
    </source>
</evidence>
<comment type="subcellular location">
    <subcellularLocation>
        <location evidence="1">Cell inner membrane</location>
        <topology evidence="1">Multi-pass membrane protein</topology>
    </subcellularLocation>
    <subcellularLocation>
        <location evidence="9">Cell membrane</location>
        <topology evidence="9">Multi-pass membrane protein</topology>
    </subcellularLocation>
</comment>
<feature type="transmembrane region" description="Helical" evidence="9">
    <location>
        <begin position="80"/>
        <end position="101"/>
    </location>
</feature>
<feature type="transmembrane region" description="Helical" evidence="9">
    <location>
        <begin position="289"/>
        <end position="309"/>
    </location>
</feature>
<dbReference type="EMBL" id="FSRG01000003">
    <property type="protein sequence ID" value="SIN72232.1"/>
    <property type="molecule type" value="Genomic_DNA"/>
</dbReference>
<sequence length="460" mass="50311">MSQHALENAGVPFWRNPQIRAWIYQCIMLGGLLWVAFSMYQNTLANLEKRGIGSGFGFLQNEAGFNIGETPPIPVLQGGFLWFIAALIVGLFASRAIAVWLKKKGTTITASDKTVFAVIAFVGIIPVLVLFLGSDSISFTRYSESSSYVTALLTGFANTIKITILGCILSTILGLFVALGRLSPNWLISKLCSWYVELNRNLPVLLQLFFWYFVVLQQLPSVRQSIDVGGWLILNKRGLFLPAPVAQSGAWLFCLSIGAALIGVYFICRRSIRLLNERGTPGKILLPSLAVLIGLPALAWLIAGTPFTLDYPVLKGFNYRGGIDLTPEFTALLIGLTVYVSAFNAEIIRSGIQSVSNGQREAARALALKERHVMRLVILPQAMRVIVPPMTSEYLAIAKNSSLAVAIGYPDFVSVGGTILNQSGQAVEIVGIWMGVYLSLSLLISLGMNWYNAKIKLVER</sequence>
<feature type="transmembrane region" description="Helical" evidence="9">
    <location>
        <begin position="21"/>
        <end position="40"/>
    </location>
</feature>
<dbReference type="PANTHER" id="PTHR30614:SF37">
    <property type="entry name" value="AMINO-ACID ABC TRANSPORTER PERMEASE PROTEIN YHDX-RELATED"/>
    <property type="match status" value="1"/>
</dbReference>
<evidence type="ECO:0000256" key="3">
    <source>
        <dbReference type="ARBA" id="ARBA00022448"/>
    </source>
</evidence>
<dbReference type="Pfam" id="PF00528">
    <property type="entry name" value="BPD_transp_1"/>
    <property type="match status" value="1"/>
</dbReference>
<keyword evidence="5 9" id="KW-0812">Transmembrane</keyword>
<evidence type="ECO:0000256" key="9">
    <source>
        <dbReference type="RuleBase" id="RU363032"/>
    </source>
</evidence>
<dbReference type="CDD" id="cd06261">
    <property type="entry name" value="TM_PBP2"/>
    <property type="match status" value="1"/>
</dbReference>
<keyword evidence="3 9" id="KW-0813">Transport</keyword>
<feature type="transmembrane region" description="Helical" evidence="9">
    <location>
        <begin position="152"/>
        <end position="180"/>
    </location>
</feature>
<feature type="transmembrane region" description="Helical" evidence="9">
    <location>
        <begin position="249"/>
        <end position="268"/>
    </location>
</feature>
<evidence type="ECO:0000259" key="10">
    <source>
        <dbReference type="PROSITE" id="PS50928"/>
    </source>
</evidence>
<feature type="domain" description="ABC transmembrane type-1" evidence="10">
    <location>
        <begin position="156"/>
        <end position="448"/>
    </location>
</feature>
<evidence type="ECO:0000256" key="7">
    <source>
        <dbReference type="ARBA" id="ARBA00022989"/>
    </source>
</evidence>
<dbReference type="SUPFAM" id="SSF161098">
    <property type="entry name" value="MetI-like"/>
    <property type="match status" value="2"/>
</dbReference>
<evidence type="ECO:0000313" key="11">
    <source>
        <dbReference type="EMBL" id="SIN72232.1"/>
    </source>
</evidence>
<dbReference type="InterPro" id="IPR010065">
    <property type="entry name" value="AA_ABC_transptr_permease_3TM"/>
</dbReference>
<dbReference type="OrthoDB" id="92598at2"/>
<dbReference type="GO" id="GO:0006865">
    <property type="term" value="P:amino acid transport"/>
    <property type="evidence" value="ECO:0007669"/>
    <property type="project" value="UniProtKB-KW"/>
</dbReference>
<feature type="transmembrane region" description="Helical" evidence="9">
    <location>
        <begin position="113"/>
        <end position="132"/>
    </location>
</feature>
<dbReference type="PANTHER" id="PTHR30614">
    <property type="entry name" value="MEMBRANE COMPONENT OF AMINO ACID ABC TRANSPORTER"/>
    <property type="match status" value="1"/>
</dbReference>
<keyword evidence="6" id="KW-0029">Amino-acid transport</keyword>
<dbReference type="InterPro" id="IPR043429">
    <property type="entry name" value="ArtM/GltK/GlnP/TcyL/YhdX-like"/>
</dbReference>
<evidence type="ECO:0000256" key="2">
    <source>
        <dbReference type="ARBA" id="ARBA00010072"/>
    </source>
</evidence>
<reference evidence="12" key="1">
    <citation type="submission" date="2016-11" db="EMBL/GenBank/DDBJ databases">
        <authorList>
            <person name="Varghese N."/>
            <person name="Submissions S."/>
        </authorList>
    </citation>
    <scope>NUCLEOTIDE SEQUENCE [LARGE SCALE GENOMIC DNA]</scope>
    <source>
        <strain evidence="12">DSM 17456</strain>
    </source>
</reference>
<dbReference type="NCBIfam" id="TIGR01726">
    <property type="entry name" value="HEQRo_perm_3TM"/>
    <property type="match status" value="1"/>
</dbReference>
<evidence type="ECO:0000256" key="1">
    <source>
        <dbReference type="ARBA" id="ARBA00004429"/>
    </source>
</evidence>
<evidence type="ECO:0000256" key="5">
    <source>
        <dbReference type="ARBA" id="ARBA00022692"/>
    </source>
</evidence>